<dbReference type="GO" id="GO:0051782">
    <property type="term" value="P:negative regulation of cell division"/>
    <property type="evidence" value="ECO:0007669"/>
    <property type="project" value="TreeGrafter"/>
</dbReference>
<dbReference type="GO" id="GO:0009898">
    <property type="term" value="C:cytoplasmic side of plasma membrane"/>
    <property type="evidence" value="ECO:0007669"/>
    <property type="project" value="TreeGrafter"/>
</dbReference>
<reference evidence="2" key="1">
    <citation type="submission" date="2020-05" db="EMBL/GenBank/DDBJ databases">
        <authorList>
            <person name="Chiriac C."/>
            <person name="Salcher M."/>
            <person name="Ghai R."/>
            <person name="Kavagutti S V."/>
        </authorList>
    </citation>
    <scope>NUCLEOTIDE SEQUENCE</scope>
</reference>
<name>A0A6J7HEU2_9ZZZZ</name>
<dbReference type="GO" id="GO:0005524">
    <property type="term" value="F:ATP binding"/>
    <property type="evidence" value="ECO:0007669"/>
    <property type="project" value="TreeGrafter"/>
</dbReference>
<dbReference type="GO" id="GO:0005829">
    <property type="term" value="C:cytosol"/>
    <property type="evidence" value="ECO:0007669"/>
    <property type="project" value="TreeGrafter"/>
</dbReference>
<accession>A0A6J7HEU2</accession>
<dbReference type="Gene3D" id="3.40.50.300">
    <property type="entry name" value="P-loop containing nucleotide triphosphate hydrolases"/>
    <property type="match status" value="1"/>
</dbReference>
<dbReference type="Pfam" id="PF26563">
    <property type="entry name" value="Rv3660c_N"/>
    <property type="match status" value="1"/>
</dbReference>
<evidence type="ECO:0000259" key="1">
    <source>
        <dbReference type="Pfam" id="PF26563"/>
    </source>
</evidence>
<sequence length="346" mass="35679">MRPVLVTDHPELLDNCLRVAAAVGVEIELVPDVGAARARWGGGSLVLVGADVAQRVALAAPSRRSGVIVVALEEPDATIWQAAVSLGAEHVAVFPTADSWLAARFADAQQGPVRSGLVVGVRGAHGGVGTSTIAAGLSLVAARNGHRTLLIDGDCAAGGLDVLLGAEDEPGMRWPEIMSARGRIAPSDFESALPHLNGMSVLSWDRGPLMPFVGDAVEAVMATAVRGFDVTIVDLGRDSDTCFESHLSATVLVVAASVLSVAAAHRLLQSSGRLIDPLHLIVRGSRADADLVAESLGRPVTAVCPDEGDVRRAAGEGELPAMRRRGSLTAACTTLMAALHPQPLAA</sequence>
<dbReference type="InterPro" id="IPR022521">
    <property type="entry name" value="Rv3660c"/>
</dbReference>
<dbReference type="InterPro" id="IPR059050">
    <property type="entry name" value="Rv3660c_N"/>
</dbReference>
<dbReference type="NCBIfam" id="TIGR03815">
    <property type="entry name" value="CpaE_hom_Actino"/>
    <property type="match status" value="1"/>
</dbReference>
<gene>
    <name evidence="2" type="ORF">UFOPK3610_01050</name>
</gene>
<dbReference type="SUPFAM" id="SSF52540">
    <property type="entry name" value="P-loop containing nucleoside triphosphate hydrolases"/>
    <property type="match status" value="1"/>
</dbReference>
<evidence type="ECO:0000313" key="2">
    <source>
        <dbReference type="EMBL" id="CAB4914800.1"/>
    </source>
</evidence>
<dbReference type="InterPro" id="IPR027417">
    <property type="entry name" value="P-loop_NTPase"/>
</dbReference>
<dbReference type="PANTHER" id="PTHR43384">
    <property type="entry name" value="SEPTUM SITE-DETERMINING PROTEIN MIND HOMOLOG, CHLOROPLASTIC-RELATED"/>
    <property type="match status" value="1"/>
</dbReference>
<dbReference type="AlphaFoldDB" id="A0A6J7HEU2"/>
<protein>
    <submittedName>
        <fullName evidence="2">Unannotated protein</fullName>
    </submittedName>
</protein>
<organism evidence="2">
    <name type="scientific">freshwater metagenome</name>
    <dbReference type="NCBI Taxonomy" id="449393"/>
    <lineage>
        <taxon>unclassified sequences</taxon>
        <taxon>metagenomes</taxon>
        <taxon>ecological metagenomes</taxon>
    </lineage>
</organism>
<dbReference type="GO" id="GO:0016887">
    <property type="term" value="F:ATP hydrolysis activity"/>
    <property type="evidence" value="ECO:0007669"/>
    <property type="project" value="TreeGrafter"/>
</dbReference>
<dbReference type="EMBL" id="CAFBMR010000038">
    <property type="protein sequence ID" value="CAB4914800.1"/>
    <property type="molecule type" value="Genomic_DNA"/>
</dbReference>
<dbReference type="PANTHER" id="PTHR43384:SF11">
    <property type="entry name" value="SEPTUM SITE DETERMINING PROTEIN"/>
    <property type="match status" value="1"/>
</dbReference>
<dbReference type="InterPro" id="IPR050625">
    <property type="entry name" value="ParA/MinD_ATPase"/>
</dbReference>
<proteinExistence type="predicted"/>
<feature type="domain" description="Rv3660c-like CheY-like N-terminal" evidence="1">
    <location>
        <begin position="6"/>
        <end position="112"/>
    </location>
</feature>